<proteinExistence type="predicted"/>
<organism evidence="1">
    <name type="scientific">Shigella sonnei</name>
    <dbReference type="NCBI Taxonomy" id="624"/>
    <lineage>
        <taxon>Bacteria</taxon>
        <taxon>Pseudomonadati</taxon>
        <taxon>Pseudomonadota</taxon>
        <taxon>Gammaproteobacteria</taxon>
        <taxon>Enterobacterales</taxon>
        <taxon>Enterobacteriaceae</taxon>
        <taxon>Shigella</taxon>
    </lineage>
</organism>
<dbReference type="EMBL" id="MW396859">
    <property type="protein sequence ID" value="QSE36308.1"/>
    <property type="molecule type" value="Genomic_DNA"/>
</dbReference>
<accession>A0A896Z5E8</accession>
<geneLocation type="plasmid" evidence="1">
    <name>pINV</name>
</geneLocation>
<name>A0A896Z5E8_SHISO</name>
<gene>
    <name evidence="1" type="ORF">NOOHOHFM_00016</name>
</gene>
<reference evidence="1" key="1">
    <citation type="submission" date="2020-12" db="EMBL/GenBank/DDBJ databases">
        <authorList>
            <person name="Locke R.K."/>
        </authorList>
    </citation>
    <scope>NUCLEOTIDE SEQUENCE</scope>
    <source>
        <strain evidence="1">893916</strain>
        <plasmid evidence="1">pINV</plasmid>
    </source>
</reference>
<dbReference type="AlphaFoldDB" id="A0A896Z5E8"/>
<reference evidence="1" key="2">
    <citation type="submission" date="2021-03" db="EMBL/GenBank/DDBJ databases">
        <title>Acquisition and loss of CTX-M plasmids in Shigella species associated with MSM transmission in the UK.</title>
        <authorList>
            <person name="Greig D.R."/>
            <person name="Jenkins C."/>
            <person name="Dallman T.J."/>
            <person name="Cowley L.A."/>
        </authorList>
    </citation>
    <scope>NUCLEOTIDE SEQUENCE</scope>
    <source>
        <strain evidence="1">893916</strain>
        <plasmid evidence="1">pINV</plasmid>
    </source>
</reference>
<keyword evidence="1" id="KW-0614">Plasmid</keyword>
<sequence length="99" mass="10972">MGWQKCSGIKRSYLASQNLQTYCYHFEGRFGLIQALLYNLHSKFCGLSAGLQQGSVGLYMSLHTECSRLCPLIPDITCCIAVGYILFLRSALGAETQGR</sequence>
<evidence type="ECO:0000313" key="1">
    <source>
        <dbReference type="EMBL" id="QSE36308.1"/>
    </source>
</evidence>
<protein>
    <submittedName>
        <fullName evidence="1">Uncharacterized protein</fullName>
    </submittedName>
</protein>